<keyword evidence="1" id="KW-0472">Membrane</keyword>
<evidence type="ECO:0000313" key="4">
    <source>
        <dbReference type="Proteomes" id="UP001164718"/>
    </source>
</evidence>
<keyword evidence="1" id="KW-0812">Transmembrane</keyword>
<dbReference type="SUPFAM" id="SSF51126">
    <property type="entry name" value="Pectin lyase-like"/>
    <property type="match status" value="1"/>
</dbReference>
<sequence length="425" mass="47797">MVRYRIPVLVIAFLILFAERDVYAETLQTIIDETPDGETIILDDRLYSEPVSIDHPITIIGQENSTFQICSNTPAISIAGEGVTIENIKILRCLGESNATALYVSGKNHHLSNIEIEAEQIGILLEGVEHSTFEKIKITGEGKRNGIEIWNSHHNTFLQNEITNVADGFYLERSPTNIFQQNHVEQSRYGLHVMYSNEITVKENRLINNVTGAMIMETENTNVENNLLGGNTQNVNAQGLLLYDVYDSTIKSNQIEENRVGMFIENSEGNIIEENRVYANFIGAQLNRAEKNTITRNAFVLNVNAIQGINSDSNEIIGNFWEDANVLDSDGDGKSNLKYSADPYFLELTEEANEYQLFFHHPGIVVLQKLLKSPDHLLITDQQPLMENIFAQEDKTDSNKGIGWVISGMMIISSLLFILLGRRKS</sequence>
<name>A0A9E8LSF1_9BACI</name>
<dbReference type="RefSeq" id="WP_275416523.1">
    <property type="nucleotide sequence ID" value="NZ_CP106878.1"/>
</dbReference>
<dbReference type="SMART" id="SM00710">
    <property type="entry name" value="PbH1"/>
    <property type="match status" value="8"/>
</dbReference>
<evidence type="ECO:0000313" key="3">
    <source>
        <dbReference type="EMBL" id="WAA08740.1"/>
    </source>
</evidence>
<dbReference type="Gene3D" id="2.160.20.10">
    <property type="entry name" value="Single-stranded right-handed beta-helix, Pectin lyase-like"/>
    <property type="match status" value="1"/>
</dbReference>
<organism evidence="3 4">
    <name type="scientific">Fervidibacillus albus</name>
    <dbReference type="NCBI Taxonomy" id="2980026"/>
    <lineage>
        <taxon>Bacteria</taxon>
        <taxon>Bacillati</taxon>
        <taxon>Bacillota</taxon>
        <taxon>Bacilli</taxon>
        <taxon>Bacillales</taxon>
        <taxon>Bacillaceae</taxon>
        <taxon>Fervidibacillus</taxon>
    </lineage>
</organism>
<keyword evidence="4" id="KW-1185">Reference proteome</keyword>
<dbReference type="InterPro" id="IPR007742">
    <property type="entry name" value="NosD_dom"/>
</dbReference>
<dbReference type="Pfam" id="PF05048">
    <property type="entry name" value="NosD"/>
    <property type="match status" value="1"/>
</dbReference>
<dbReference type="InterPro" id="IPR022441">
    <property type="entry name" value="Para_beta_helix_rpt-2"/>
</dbReference>
<dbReference type="NCBIfam" id="TIGR03804">
    <property type="entry name" value="para_beta_helix"/>
    <property type="match status" value="3"/>
</dbReference>
<evidence type="ECO:0000259" key="2">
    <source>
        <dbReference type="Pfam" id="PF05048"/>
    </source>
</evidence>
<dbReference type="KEGG" id="faf:OE104_08830"/>
<dbReference type="InterPro" id="IPR011050">
    <property type="entry name" value="Pectin_lyase_fold/virulence"/>
</dbReference>
<feature type="domain" description="Periplasmic copper-binding protein NosD beta helix" evidence="2">
    <location>
        <begin position="140"/>
        <end position="323"/>
    </location>
</feature>
<dbReference type="InterPro" id="IPR006626">
    <property type="entry name" value="PbH1"/>
</dbReference>
<keyword evidence="1" id="KW-1133">Transmembrane helix</keyword>
<evidence type="ECO:0000256" key="1">
    <source>
        <dbReference type="SAM" id="Phobius"/>
    </source>
</evidence>
<dbReference type="InterPro" id="IPR012334">
    <property type="entry name" value="Pectin_lyas_fold"/>
</dbReference>
<protein>
    <submittedName>
        <fullName evidence="3">Right-handed parallel beta-helix repeat-containing protein</fullName>
    </submittedName>
</protein>
<dbReference type="AlphaFoldDB" id="A0A9E8LSF1"/>
<dbReference type="Proteomes" id="UP001164718">
    <property type="component" value="Chromosome"/>
</dbReference>
<reference evidence="3" key="1">
    <citation type="submission" date="2022-09" db="EMBL/GenBank/DDBJ databases">
        <title>Complete Genomes of Fervidibacillus albus and Fervidibacillus halotolerans isolated from tidal flat sediments.</title>
        <authorList>
            <person name="Kwon K.K."/>
            <person name="Yang S.-H."/>
            <person name="Park M.J."/>
            <person name="Oh H.-M."/>
        </authorList>
    </citation>
    <scope>NUCLEOTIDE SEQUENCE</scope>
    <source>
        <strain evidence="3">MEBiC13591</strain>
    </source>
</reference>
<dbReference type="EMBL" id="CP106878">
    <property type="protein sequence ID" value="WAA08740.1"/>
    <property type="molecule type" value="Genomic_DNA"/>
</dbReference>
<gene>
    <name evidence="3" type="ORF">OE104_08830</name>
</gene>
<accession>A0A9E8LSF1</accession>
<feature type="transmembrane region" description="Helical" evidence="1">
    <location>
        <begin position="401"/>
        <end position="420"/>
    </location>
</feature>
<proteinExistence type="predicted"/>